<dbReference type="AlphaFoldDB" id="A0A0F9RVL6"/>
<accession>A0A0F9RVL6</accession>
<gene>
    <name evidence="1" type="ORF">LCGC14_0547610</name>
</gene>
<sequence>MVDILFETDTWKIEGDLLYGPIQQRSISRTIMPVETMLQEKDNQFDYWTWDEDYNSTYQQDPAAHPIATHRMAPTTVNVPLIETGFALNRAEMARASVSKFNIAARLAALSPKIAQDEDRIAIAGDATQDVRSFDQTGTKSTALGTEINVTTEALTKSTLVTALVQLGDAMGGIENLKNFPIMFGNTTDVFAKMLKTTITGYTAADRPDNILDYATAILLKYGGPGSAIWQSTNLGAAVTKTSADKYSVAAGTTNSVLYPWDTNVASIVASPFNAVTATHPITGMEVDMTERWVPVFRQPALVLYGATSVIT</sequence>
<comment type="caution">
    <text evidence="1">The sequence shown here is derived from an EMBL/GenBank/DDBJ whole genome shotgun (WGS) entry which is preliminary data.</text>
</comment>
<name>A0A0F9RVL6_9ZZZZ</name>
<organism evidence="1">
    <name type="scientific">marine sediment metagenome</name>
    <dbReference type="NCBI Taxonomy" id="412755"/>
    <lineage>
        <taxon>unclassified sequences</taxon>
        <taxon>metagenomes</taxon>
        <taxon>ecological metagenomes</taxon>
    </lineage>
</organism>
<reference evidence="1" key="1">
    <citation type="journal article" date="2015" name="Nature">
        <title>Complex archaea that bridge the gap between prokaryotes and eukaryotes.</title>
        <authorList>
            <person name="Spang A."/>
            <person name="Saw J.H."/>
            <person name="Jorgensen S.L."/>
            <person name="Zaremba-Niedzwiedzka K."/>
            <person name="Martijn J."/>
            <person name="Lind A.E."/>
            <person name="van Eijk R."/>
            <person name="Schleper C."/>
            <person name="Guy L."/>
            <person name="Ettema T.J."/>
        </authorList>
    </citation>
    <scope>NUCLEOTIDE SEQUENCE</scope>
</reference>
<protein>
    <submittedName>
        <fullName evidence="1">Uncharacterized protein</fullName>
    </submittedName>
</protein>
<proteinExistence type="predicted"/>
<dbReference type="EMBL" id="LAZR01000746">
    <property type="protein sequence ID" value="KKN58854.1"/>
    <property type="molecule type" value="Genomic_DNA"/>
</dbReference>
<evidence type="ECO:0000313" key="1">
    <source>
        <dbReference type="EMBL" id="KKN58854.1"/>
    </source>
</evidence>